<gene>
    <name evidence="1" type="ORF">DPCES_2269</name>
</gene>
<proteinExistence type="predicted"/>
<accession>A0A098B2Q4</accession>
<dbReference type="EMBL" id="LK996017">
    <property type="protein sequence ID" value="CDX02156.1"/>
    <property type="molecule type" value="Genomic_DNA"/>
</dbReference>
<reference evidence="1" key="1">
    <citation type="submission" date="2014-07" db="EMBL/GenBank/DDBJ databases">
        <authorList>
            <person name="Hornung V.Bastian."/>
        </authorList>
    </citation>
    <scope>NUCLEOTIDE SEQUENCE</scope>
    <source>
        <strain evidence="1">PCE-S</strain>
    </source>
</reference>
<organism evidence="1">
    <name type="scientific">Desulfitobacterium hafniense</name>
    <name type="common">Desulfitobacterium frappieri</name>
    <dbReference type="NCBI Taxonomy" id="49338"/>
    <lineage>
        <taxon>Bacteria</taxon>
        <taxon>Bacillati</taxon>
        <taxon>Bacillota</taxon>
        <taxon>Clostridia</taxon>
        <taxon>Eubacteriales</taxon>
        <taxon>Desulfitobacteriaceae</taxon>
        <taxon>Desulfitobacterium</taxon>
    </lineage>
</organism>
<protein>
    <submittedName>
        <fullName evidence="1">Uncharacterized protein</fullName>
    </submittedName>
</protein>
<sequence length="105" mass="12023">MTNTIAFETITDILSEELYQTRYIIGKVDSKHYIYIWSTRLSGEFVEIGQDMLTSPIHDHGAMIGTADEIRWEVENCVGFHRESEDEVTREAAEEVVEELLGALE</sequence>
<evidence type="ECO:0000313" key="1">
    <source>
        <dbReference type="EMBL" id="CDX02156.1"/>
    </source>
</evidence>
<dbReference type="AlphaFoldDB" id="A0A098B2Q4"/>
<name>A0A098B2Q4_DESHA</name>
<dbReference type="RefSeq" id="WP_208925661.1">
    <property type="nucleotide sequence ID" value="NZ_LK996017.1"/>
</dbReference>
<dbReference type="PATRIC" id="fig|49338.4.peg.2444"/>